<dbReference type="EMBL" id="SPQQ01000004">
    <property type="protein sequence ID" value="TGE37841.1"/>
    <property type="molecule type" value="Genomic_DNA"/>
</dbReference>
<feature type="domain" description="Glycosyltransferase 2-like" evidence="6">
    <location>
        <begin position="382"/>
        <end position="578"/>
    </location>
</feature>
<dbReference type="SUPFAM" id="SSF53448">
    <property type="entry name" value="Nucleotide-diphospho-sugar transferases"/>
    <property type="match status" value="1"/>
</dbReference>
<organism evidence="7 8">
    <name type="scientific">Desulfosporosinus fructosivorans</name>
    <dbReference type="NCBI Taxonomy" id="2018669"/>
    <lineage>
        <taxon>Bacteria</taxon>
        <taxon>Bacillati</taxon>
        <taxon>Bacillota</taxon>
        <taxon>Clostridia</taxon>
        <taxon>Eubacteriales</taxon>
        <taxon>Desulfitobacteriaceae</taxon>
        <taxon>Desulfosporosinus</taxon>
    </lineage>
</organism>
<dbReference type="InterPro" id="IPR037257">
    <property type="entry name" value="T2SS_E_N_sf"/>
</dbReference>
<keyword evidence="2" id="KW-0328">Glycosyltransferase</keyword>
<protein>
    <submittedName>
        <fullName evidence="7">Glycosyltransferase</fullName>
    </submittedName>
</protein>
<dbReference type="Proteomes" id="UP000298460">
    <property type="component" value="Unassembled WGS sequence"/>
</dbReference>
<evidence type="ECO:0000259" key="5">
    <source>
        <dbReference type="Pfam" id="PF05157"/>
    </source>
</evidence>
<dbReference type="OrthoDB" id="9768769at2"/>
<evidence type="ECO:0000256" key="2">
    <source>
        <dbReference type="ARBA" id="ARBA00022676"/>
    </source>
</evidence>
<dbReference type="Gene3D" id="3.30.300.160">
    <property type="entry name" value="Type II secretion system, protein E, N-terminal domain"/>
    <property type="match status" value="1"/>
</dbReference>
<dbReference type="Pfam" id="PF05157">
    <property type="entry name" value="MshEN"/>
    <property type="match status" value="1"/>
</dbReference>
<dbReference type="InterPro" id="IPR001173">
    <property type="entry name" value="Glyco_trans_2-like"/>
</dbReference>
<dbReference type="CDD" id="cd06427">
    <property type="entry name" value="CESA_like_2"/>
    <property type="match status" value="1"/>
</dbReference>
<proteinExistence type="inferred from homology"/>
<feature type="transmembrane region" description="Helical" evidence="4">
    <location>
        <begin position="226"/>
        <end position="242"/>
    </location>
</feature>
<feature type="transmembrane region" description="Helical" evidence="4">
    <location>
        <begin position="548"/>
        <end position="576"/>
    </location>
</feature>
<dbReference type="InterPro" id="IPR007831">
    <property type="entry name" value="T2SS_GspE_N"/>
</dbReference>
<evidence type="ECO:0000256" key="3">
    <source>
        <dbReference type="ARBA" id="ARBA00022679"/>
    </source>
</evidence>
<dbReference type="Pfam" id="PF13632">
    <property type="entry name" value="Glyco_trans_2_3"/>
    <property type="match status" value="1"/>
</dbReference>
<keyword evidence="8" id="KW-1185">Reference proteome</keyword>
<comment type="caution">
    <text evidence="7">The sequence shown here is derived from an EMBL/GenBank/DDBJ whole genome shotgun (WGS) entry which is preliminary data.</text>
</comment>
<keyword evidence="4" id="KW-0472">Membrane</keyword>
<dbReference type="Gene3D" id="3.90.550.10">
    <property type="entry name" value="Spore Coat Polysaccharide Biosynthesis Protein SpsA, Chain A"/>
    <property type="match status" value="1"/>
</dbReference>
<evidence type="ECO:0000313" key="7">
    <source>
        <dbReference type="EMBL" id="TGE37841.1"/>
    </source>
</evidence>
<dbReference type="AlphaFoldDB" id="A0A4Z0R431"/>
<name>A0A4Z0R431_9FIRM</name>
<evidence type="ECO:0000256" key="1">
    <source>
        <dbReference type="ARBA" id="ARBA00006739"/>
    </source>
</evidence>
<reference evidence="7 8" key="1">
    <citation type="submission" date="2019-03" db="EMBL/GenBank/DDBJ databases">
        <title>Draft Genome Sequence of Desulfosporosinus fructosivorans Strain 63.6F, Isolated from Marine Sediment in the Baltic Sea.</title>
        <authorList>
            <person name="Hausmann B."/>
            <person name="Vandieken V."/>
            <person name="Pjevac P."/>
            <person name="Schreck K."/>
            <person name="Herbold C.W."/>
            <person name="Loy A."/>
        </authorList>
    </citation>
    <scope>NUCLEOTIDE SEQUENCE [LARGE SCALE GENOMIC DNA]</scope>
    <source>
        <strain evidence="7 8">63.6F</strain>
    </source>
</reference>
<sequence>MIEQNPLRLGDILVQKGLLTQARLKKALNHQEIYGGRLGNILIDFGWIEEEELREVSQLIPQKFKLGEMLVQRGMLTDAQLRLALEFQQKSGGLLGDIILSLGMVDAHALFKIIASQQGMGRVGSQFAIYSSKIPEEIAREYQAIVVHTSLNQVVIAVAKTLTDDQIKFLESMLGYTVEQVLATHAELESLWRQAYTSELMSISINKLAVDSPDQSARKVFTKRQVTGMVGLLIAIIVGMSIDPFRTGLTINIIIQLVYFIVSTLKFLMILRGIRPTAQIRISDEEVAAIDERTLPIYTILVPMYKEGRVIRALVENLERLDYPKFKLDIRLLIEEDDVEAQEILRSMKLPHYYTCIVVPNSKPKTKPKACNYGLIHAMGEYVVIFDAEDRPEPDQLKKVHLAFNRSSDKCCCIQAKLNYYNSEQNLLTRWFTQEYSMWFDLLLPGLMQLDIPIPLGGTSNHFKTKILKSLNAWDPYNVTEDADLGIRLYGEGFTTGIVDSRTWEEANSRTGNWIRQRSRWIKGYMLTWFVHMRFPLRLWRQIRTRGMIGIQVIVLATPLLPLINPFLWTLVFLWYMTRNQLIPMMFPGPIYYIAAVELIIGNFLFVFSNVAGVYKVIGELHAKKDYTLSFRLIKYALLTPIYWLLMSVAAYKAAWQLIFRPFYWEKTDHGLADDETVNVFSFPDKNTNTSV</sequence>
<feature type="domain" description="Type II secretion system protein GspE N-terminal" evidence="5">
    <location>
        <begin position="133"/>
        <end position="199"/>
    </location>
</feature>
<dbReference type="GO" id="GO:0016757">
    <property type="term" value="F:glycosyltransferase activity"/>
    <property type="evidence" value="ECO:0007669"/>
    <property type="project" value="UniProtKB-KW"/>
</dbReference>
<accession>A0A4Z0R431</accession>
<gene>
    <name evidence="7" type="ORF">E4K67_14150</name>
</gene>
<feature type="transmembrane region" description="Helical" evidence="4">
    <location>
        <begin position="591"/>
        <end position="615"/>
    </location>
</feature>
<dbReference type="PANTHER" id="PTHR43630:SF1">
    <property type="entry name" value="POLY-BETA-1,6-N-ACETYL-D-GLUCOSAMINE SYNTHASE"/>
    <property type="match status" value="1"/>
</dbReference>
<feature type="transmembrane region" description="Helical" evidence="4">
    <location>
        <begin position="636"/>
        <end position="655"/>
    </location>
</feature>
<dbReference type="InterPro" id="IPR029044">
    <property type="entry name" value="Nucleotide-diphossugar_trans"/>
</dbReference>
<dbReference type="SUPFAM" id="SSF160246">
    <property type="entry name" value="EspE N-terminal domain-like"/>
    <property type="match status" value="2"/>
</dbReference>
<dbReference type="PANTHER" id="PTHR43630">
    <property type="entry name" value="POLY-BETA-1,6-N-ACETYL-D-GLUCOSAMINE SYNTHASE"/>
    <property type="match status" value="1"/>
</dbReference>
<keyword evidence="4" id="KW-0812">Transmembrane</keyword>
<feature type="transmembrane region" description="Helical" evidence="4">
    <location>
        <begin position="248"/>
        <end position="271"/>
    </location>
</feature>
<keyword evidence="3 7" id="KW-0808">Transferase</keyword>
<dbReference type="RefSeq" id="WP_135547738.1">
    <property type="nucleotide sequence ID" value="NZ_SPQQ01000004.1"/>
</dbReference>
<evidence type="ECO:0000256" key="4">
    <source>
        <dbReference type="SAM" id="Phobius"/>
    </source>
</evidence>
<keyword evidence="4" id="KW-1133">Transmembrane helix</keyword>
<evidence type="ECO:0000259" key="6">
    <source>
        <dbReference type="Pfam" id="PF13632"/>
    </source>
</evidence>
<comment type="similarity">
    <text evidence="1">Belongs to the glycosyltransferase 2 family.</text>
</comment>
<evidence type="ECO:0000313" key="8">
    <source>
        <dbReference type="Proteomes" id="UP000298460"/>
    </source>
</evidence>